<feature type="chain" id="PRO_5043350926" evidence="2">
    <location>
        <begin position="26"/>
        <end position="462"/>
    </location>
</feature>
<dbReference type="AlphaFoldDB" id="A0AAW0AF60"/>
<evidence type="ECO:0000313" key="4">
    <source>
        <dbReference type="Proteomes" id="UP001362999"/>
    </source>
</evidence>
<keyword evidence="4" id="KW-1185">Reference proteome</keyword>
<evidence type="ECO:0000256" key="2">
    <source>
        <dbReference type="SAM" id="SignalP"/>
    </source>
</evidence>
<name>A0AAW0AF60_9AGAR</name>
<feature type="signal peptide" evidence="2">
    <location>
        <begin position="1"/>
        <end position="25"/>
    </location>
</feature>
<feature type="compositionally biased region" description="Acidic residues" evidence="1">
    <location>
        <begin position="136"/>
        <end position="157"/>
    </location>
</feature>
<sequence length="462" mass="53011">MPVTRDLHALLFSTTILFNLASAMAIPSVTAALAVIPFTGALNRDLWFDILRDFLLEGRDIPSILQANLTCQLFFVIIQSRVYRHVNLRSHYQSLRFFKNISRYADIVQTLQLSFDLDRNPDAPDVKIEEFPDGQPADDSDTDSDSETDESELDSDEYADRYGPGPLLHQLRARDAVYAKQDAYERETARLLALHTRTTRSTDVELASLQDDHQIIQDFWRLFCSVMPTLTRLTALSLSYAHDDPLFLRRFIDYGEVRSTLPVSLRTLHLKPLAQDYTCRKALSGPYAWHDDSWKLEISLIPHIETLILSTPSYVVWPPTKEFLTLTLTAWTAQIRRNRRCNSNLSEIVINSGFGDNGAIGQDWATPRLNSPNFNLTDLAILRKLDHFYGYQLVWFKGSDAQWSEKQGPPLQSPSNRSEYLFGRSHWDVLKPFMAGNVEVRAREWRQKRLSTPYAPGFGIMY</sequence>
<accession>A0AAW0AF60</accession>
<proteinExistence type="predicted"/>
<organism evidence="3 4">
    <name type="scientific">Favolaschia claudopus</name>
    <dbReference type="NCBI Taxonomy" id="2862362"/>
    <lineage>
        <taxon>Eukaryota</taxon>
        <taxon>Fungi</taxon>
        <taxon>Dikarya</taxon>
        <taxon>Basidiomycota</taxon>
        <taxon>Agaricomycotina</taxon>
        <taxon>Agaricomycetes</taxon>
        <taxon>Agaricomycetidae</taxon>
        <taxon>Agaricales</taxon>
        <taxon>Marasmiineae</taxon>
        <taxon>Mycenaceae</taxon>
        <taxon>Favolaschia</taxon>
    </lineage>
</organism>
<dbReference type="Proteomes" id="UP001362999">
    <property type="component" value="Unassembled WGS sequence"/>
</dbReference>
<dbReference type="EMBL" id="JAWWNJ010000069">
    <property type="protein sequence ID" value="KAK7007958.1"/>
    <property type="molecule type" value="Genomic_DNA"/>
</dbReference>
<feature type="region of interest" description="Disordered" evidence="1">
    <location>
        <begin position="125"/>
        <end position="166"/>
    </location>
</feature>
<evidence type="ECO:0000256" key="1">
    <source>
        <dbReference type="SAM" id="MobiDB-lite"/>
    </source>
</evidence>
<evidence type="ECO:0000313" key="3">
    <source>
        <dbReference type="EMBL" id="KAK7007958.1"/>
    </source>
</evidence>
<gene>
    <name evidence="3" type="ORF">R3P38DRAFT_3211612</name>
</gene>
<keyword evidence="2" id="KW-0732">Signal</keyword>
<protein>
    <submittedName>
        <fullName evidence="3">Uncharacterized protein</fullName>
    </submittedName>
</protein>
<comment type="caution">
    <text evidence="3">The sequence shown here is derived from an EMBL/GenBank/DDBJ whole genome shotgun (WGS) entry which is preliminary data.</text>
</comment>
<reference evidence="3 4" key="1">
    <citation type="journal article" date="2024" name="J Genomics">
        <title>Draft genome sequencing and assembly of Favolaschia claudopus CIRM-BRFM 2984 isolated from oak limbs.</title>
        <authorList>
            <person name="Navarro D."/>
            <person name="Drula E."/>
            <person name="Chaduli D."/>
            <person name="Cazenave R."/>
            <person name="Ahrendt S."/>
            <person name="Wang J."/>
            <person name="Lipzen A."/>
            <person name="Daum C."/>
            <person name="Barry K."/>
            <person name="Grigoriev I.V."/>
            <person name="Favel A."/>
            <person name="Rosso M.N."/>
            <person name="Martin F."/>
        </authorList>
    </citation>
    <scope>NUCLEOTIDE SEQUENCE [LARGE SCALE GENOMIC DNA]</scope>
    <source>
        <strain evidence="3 4">CIRM-BRFM 2984</strain>
    </source>
</reference>